<feature type="compositionally biased region" description="Acidic residues" evidence="10">
    <location>
        <begin position="281"/>
        <end position="305"/>
    </location>
</feature>
<dbReference type="PROSITE" id="PS00107">
    <property type="entry name" value="PROTEIN_KINASE_ATP"/>
    <property type="match status" value="1"/>
</dbReference>
<reference evidence="13 14" key="1">
    <citation type="submission" date="2024-01" db="EMBL/GenBank/DDBJ databases">
        <title>Comparative genomics of Cryptococcus and Kwoniella reveals pathogenesis evolution and contrasting modes of karyotype evolution via chromosome fusion or intercentromeric recombination.</title>
        <authorList>
            <person name="Coelho M.A."/>
            <person name="David-Palma M."/>
            <person name="Shea T."/>
            <person name="Bowers K."/>
            <person name="McGinley-Smith S."/>
            <person name="Mohammad A.W."/>
            <person name="Gnirke A."/>
            <person name="Yurkov A.M."/>
            <person name="Nowrousian M."/>
            <person name="Sun S."/>
            <person name="Cuomo C.A."/>
            <person name="Heitman J."/>
        </authorList>
    </citation>
    <scope>NUCLEOTIDE SEQUENCE [LARGE SCALE GENOMIC DNA]</scope>
    <source>
        <strain evidence="13 14">CBS 6074</strain>
    </source>
</reference>
<dbReference type="InterPro" id="IPR008984">
    <property type="entry name" value="SMAD_FHA_dom_sf"/>
</dbReference>
<dbReference type="Pfam" id="PF00069">
    <property type="entry name" value="Pkinase"/>
    <property type="match status" value="1"/>
</dbReference>
<dbReference type="RefSeq" id="XP_066073368.1">
    <property type="nucleotide sequence ID" value="XM_066217271.1"/>
</dbReference>
<dbReference type="Gene3D" id="1.10.510.10">
    <property type="entry name" value="Transferase(Phosphotransferase) domain 1"/>
    <property type="match status" value="2"/>
</dbReference>
<dbReference type="PROSITE" id="PS50011">
    <property type="entry name" value="PROTEIN_KINASE_DOM"/>
    <property type="match status" value="1"/>
</dbReference>
<dbReference type="AlphaFoldDB" id="A0AAX4JMG3"/>
<dbReference type="SMART" id="SM00220">
    <property type="entry name" value="S_TKc"/>
    <property type="match status" value="1"/>
</dbReference>
<feature type="domain" description="FHA" evidence="11">
    <location>
        <begin position="68"/>
        <end position="121"/>
    </location>
</feature>
<keyword evidence="5" id="KW-0418">Kinase</keyword>
<proteinExistence type="inferred from homology"/>
<sequence length="710" mass="81952">MTNRLITDHLSKKEKRKLIANIEDGKKSKSSKRTRFIEQVTDPNLVGTLNLKTRKNEKNIEITLDSTFWIGRDPSCDLVIDDPRVSQRHLRLYAVRTTTELSLAILHDTSTNGYLLNKERCGLITKKIGEKEINTRNRVLREGDVIEITGYDGIFTYSQHSQAMAMAPATQSLPGSLRLFSSADPSLTLYKRPWVIHNYPLGNGSWGIVNIGSHHRASEIQVAIKTIKQNKRESQHVEKIKYEIQVQKSLDHPNILKLLDYMIGKKHHKNSRNSREHIEVAEEEGEETNDDEEEHERQEEEEEEGDKIHMILELVTGGDLWSYLEKHRQLREDEVRWIGWQMISGIKYLHEKGIVHRDVKPENILLKTSCAYPRIILGDFGCSTSKAIVYSHLSDGGSTEHSKHYNRQGTTEYFPYDYLKGMREEEKNQCLHVYNAEKKEIGKKWWKEEMGMDMWATGITLYFCAAYNLPYRDIPDLQEYQALSDIIITNTSTAKSPKNPVFGEINQDIFLQPEVEESMAEVDLLVADPICDFPSQESVNLPNDQEDENESDIDEDDADDNDSDLDLFDSQLNDQLGGLILESQAVNEKRGRKNSNSIINIRSDTPSSRRYTAVPRNNSPVSAISQYDDIIHGIENFKALGLDNWGERYIWPQWSKEGKRFIDKLLELDPEKRIQSHKAHDHLWFSKNEKELSEIYDKVLIKGEVIEWLL</sequence>
<evidence type="ECO:0000256" key="8">
    <source>
        <dbReference type="ARBA" id="ARBA00048679"/>
    </source>
</evidence>
<comment type="catalytic activity">
    <reaction evidence="8">
        <text>L-seryl-[protein] + ATP = O-phospho-L-seryl-[protein] + ADP + H(+)</text>
        <dbReference type="Rhea" id="RHEA:17989"/>
        <dbReference type="Rhea" id="RHEA-COMP:9863"/>
        <dbReference type="Rhea" id="RHEA-COMP:11604"/>
        <dbReference type="ChEBI" id="CHEBI:15378"/>
        <dbReference type="ChEBI" id="CHEBI:29999"/>
        <dbReference type="ChEBI" id="CHEBI:30616"/>
        <dbReference type="ChEBI" id="CHEBI:83421"/>
        <dbReference type="ChEBI" id="CHEBI:456216"/>
        <dbReference type="EC" id="2.7.11.1"/>
    </reaction>
</comment>
<dbReference type="PANTHER" id="PTHR44167:SF24">
    <property type="entry name" value="SERINE_THREONINE-PROTEIN KINASE CHK2"/>
    <property type="match status" value="1"/>
</dbReference>
<feature type="region of interest" description="Disordered" evidence="10">
    <location>
        <begin position="535"/>
        <end position="568"/>
    </location>
</feature>
<feature type="binding site" evidence="9">
    <location>
        <position position="225"/>
    </location>
    <ligand>
        <name>ATP</name>
        <dbReference type="ChEBI" id="CHEBI:30616"/>
    </ligand>
</feature>
<dbReference type="EC" id="2.7.11.1" evidence="2"/>
<keyword evidence="4 9" id="KW-0547">Nucleotide-binding</keyword>
<evidence type="ECO:0000256" key="1">
    <source>
        <dbReference type="ARBA" id="ARBA00005575"/>
    </source>
</evidence>
<dbReference type="GO" id="GO:0005737">
    <property type="term" value="C:cytoplasm"/>
    <property type="evidence" value="ECO:0007669"/>
    <property type="project" value="TreeGrafter"/>
</dbReference>
<dbReference type="EMBL" id="CP144099">
    <property type="protein sequence ID" value="WWC86605.1"/>
    <property type="molecule type" value="Genomic_DNA"/>
</dbReference>
<comment type="similarity">
    <text evidence="1">Belongs to the protein kinase superfamily. CAMK Ser/Thr protein kinase family. CHEK2 subfamily.</text>
</comment>
<evidence type="ECO:0000256" key="4">
    <source>
        <dbReference type="ARBA" id="ARBA00022741"/>
    </source>
</evidence>
<dbReference type="GO" id="GO:0004674">
    <property type="term" value="F:protein serine/threonine kinase activity"/>
    <property type="evidence" value="ECO:0007669"/>
    <property type="project" value="UniProtKB-KW"/>
</dbReference>
<feature type="region of interest" description="Disordered" evidence="10">
    <location>
        <begin position="591"/>
        <end position="612"/>
    </location>
</feature>
<evidence type="ECO:0000256" key="2">
    <source>
        <dbReference type="ARBA" id="ARBA00012513"/>
    </source>
</evidence>
<dbReference type="PROSITE" id="PS00108">
    <property type="entry name" value="PROTEIN_KINASE_ST"/>
    <property type="match status" value="1"/>
</dbReference>
<dbReference type="GO" id="GO:0005634">
    <property type="term" value="C:nucleus"/>
    <property type="evidence" value="ECO:0007669"/>
    <property type="project" value="TreeGrafter"/>
</dbReference>
<dbReference type="InterPro" id="IPR011009">
    <property type="entry name" value="Kinase-like_dom_sf"/>
</dbReference>
<evidence type="ECO:0000256" key="9">
    <source>
        <dbReference type="PROSITE-ProRule" id="PRU10141"/>
    </source>
</evidence>
<evidence type="ECO:0000256" key="6">
    <source>
        <dbReference type="ARBA" id="ARBA00022840"/>
    </source>
</evidence>
<feature type="domain" description="Protein kinase" evidence="12">
    <location>
        <begin position="195"/>
        <end position="685"/>
    </location>
</feature>
<feature type="compositionally biased region" description="Acidic residues" evidence="10">
    <location>
        <begin position="544"/>
        <end position="567"/>
    </location>
</feature>
<dbReference type="PROSITE" id="PS50006">
    <property type="entry name" value="FHA_DOMAIN"/>
    <property type="match status" value="1"/>
</dbReference>
<keyword evidence="14" id="KW-1185">Reference proteome</keyword>
<dbReference type="InterPro" id="IPR008271">
    <property type="entry name" value="Ser/Thr_kinase_AS"/>
</dbReference>
<gene>
    <name evidence="13" type="ORF">L201_001482</name>
</gene>
<dbReference type="GO" id="GO:0005524">
    <property type="term" value="F:ATP binding"/>
    <property type="evidence" value="ECO:0007669"/>
    <property type="project" value="UniProtKB-UniRule"/>
</dbReference>
<organism evidence="13 14">
    <name type="scientific">Kwoniella dendrophila CBS 6074</name>
    <dbReference type="NCBI Taxonomy" id="1295534"/>
    <lineage>
        <taxon>Eukaryota</taxon>
        <taxon>Fungi</taxon>
        <taxon>Dikarya</taxon>
        <taxon>Basidiomycota</taxon>
        <taxon>Agaricomycotina</taxon>
        <taxon>Tremellomycetes</taxon>
        <taxon>Tremellales</taxon>
        <taxon>Cryptococcaceae</taxon>
        <taxon>Kwoniella</taxon>
    </lineage>
</organism>
<dbReference type="InterPro" id="IPR000719">
    <property type="entry name" value="Prot_kinase_dom"/>
</dbReference>
<dbReference type="SMART" id="SM00240">
    <property type="entry name" value="FHA"/>
    <property type="match status" value="1"/>
</dbReference>
<dbReference type="InterPro" id="IPR017441">
    <property type="entry name" value="Protein_kinase_ATP_BS"/>
</dbReference>
<name>A0AAX4JMG3_9TREE</name>
<accession>A0AAX4JMG3</accession>
<dbReference type="SUPFAM" id="SSF49879">
    <property type="entry name" value="SMAD/FHA domain"/>
    <property type="match status" value="1"/>
</dbReference>
<dbReference type="GO" id="GO:0051598">
    <property type="term" value="P:meiotic recombination checkpoint signaling"/>
    <property type="evidence" value="ECO:0007669"/>
    <property type="project" value="TreeGrafter"/>
</dbReference>
<evidence type="ECO:0000256" key="5">
    <source>
        <dbReference type="ARBA" id="ARBA00022777"/>
    </source>
</evidence>
<protein>
    <recommendedName>
        <fullName evidence="2">non-specific serine/threonine protein kinase</fullName>
        <ecNumber evidence="2">2.7.11.1</ecNumber>
    </recommendedName>
</protein>
<keyword evidence="6 9" id="KW-0067">ATP-binding</keyword>
<dbReference type="Gene3D" id="2.60.200.20">
    <property type="match status" value="1"/>
</dbReference>
<dbReference type="Proteomes" id="UP001355207">
    <property type="component" value="Chromosome 2"/>
</dbReference>
<dbReference type="GeneID" id="91092154"/>
<dbReference type="Pfam" id="PF00498">
    <property type="entry name" value="FHA"/>
    <property type="match status" value="1"/>
</dbReference>
<dbReference type="InterPro" id="IPR000253">
    <property type="entry name" value="FHA_dom"/>
</dbReference>
<dbReference type="PANTHER" id="PTHR44167">
    <property type="entry name" value="OVARIAN-SPECIFIC SERINE/THREONINE-PROTEIN KINASE LOK-RELATED"/>
    <property type="match status" value="1"/>
</dbReference>
<evidence type="ECO:0000313" key="13">
    <source>
        <dbReference type="EMBL" id="WWC86605.1"/>
    </source>
</evidence>
<feature type="compositionally biased region" description="Polar residues" evidence="10">
    <location>
        <begin position="594"/>
        <end position="612"/>
    </location>
</feature>
<evidence type="ECO:0000256" key="3">
    <source>
        <dbReference type="ARBA" id="ARBA00022527"/>
    </source>
</evidence>
<feature type="region of interest" description="Disordered" evidence="10">
    <location>
        <begin position="270"/>
        <end position="305"/>
    </location>
</feature>
<dbReference type="SUPFAM" id="SSF56112">
    <property type="entry name" value="Protein kinase-like (PK-like)"/>
    <property type="match status" value="1"/>
</dbReference>
<evidence type="ECO:0000259" key="11">
    <source>
        <dbReference type="PROSITE" id="PS50006"/>
    </source>
</evidence>
<dbReference type="Gene3D" id="3.30.200.20">
    <property type="entry name" value="Phosphorylase Kinase, domain 1"/>
    <property type="match status" value="1"/>
</dbReference>
<keyword evidence="5" id="KW-0808">Transferase</keyword>
<evidence type="ECO:0000256" key="10">
    <source>
        <dbReference type="SAM" id="MobiDB-lite"/>
    </source>
</evidence>
<keyword evidence="3" id="KW-0723">Serine/threonine-protein kinase</keyword>
<evidence type="ECO:0000259" key="12">
    <source>
        <dbReference type="PROSITE" id="PS50011"/>
    </source>
</evidence>
<comment type="catalytic activity">
    <reaction evidence="7">
        <text>L-threonyl-[protein] + ATP = O-phospho-L-threonyl-[protein] + ADP + H(+)</text>
        <dbReference type="Rhea" id="RHEA:46608"/>
        <dbReference type="Rhea" id="RHEA-COMP:11060"/>
        <dbReference type="Rhea" id="RHEA-COMP:11605"/>
        <dbReference type="ChEBI" id="CHEBI:15378"/>
        <dbReference type="ChEBI" id="CHEBI:30013"/>
        <dbReference type="ChEBI" id="CHEBI:30616"/>
        <dbReference type="ChEBI" id="CHEBI:61977"/>
        <dbReference type="ChEBI" id="CHEBI:456216"/>
        <dbReference type="EC" id="2.7.11.1"/>
    </reaction>
</comment>
<evidence type="ECO:0000256" key="7">
    <source>
        <dbReference type="ARBA" id="ARBA00047899"/>
    </source>
</evidence>
<evidence type="ECO:0000313" key="14">
    <source>
        <dbReference type="Proteomes" id="UP001355207"/>
    </source>
</evidence>